<dbReference type="AlphaFoldDB" id="A0A9I9EK00"/>
<proteinExistence type="predicted"/>
<dbReference type="EnsemblPlants" id="MELO3C034859.2.1">
    <property type="protein sequence ID" value="MELO3C034859.2.1"/>
    <property type="gene ID" value="MELO3C034859.2"/>
</dbReference>
<accession>A0A9I9EK00</accession>
<name>A0A9I9EK00_CUCME</name>
<organism evidence="1">
    <name type="scientific">Cucumis melo</name>
    <name type="common">Muskmelon</name>
    <dbReference type="NCBI Taxonomy" id="3656"/>
    <lineage>
        <taxon>Eukaryota</taxon>
        <taxon>Viridiplantae</taxon>
        <taxon>Streptophyta</taxon>
        <taxon>Embryophyta</taxon>
        <taxon>Tracheophyta</taxon>
        <taxon>Spermatophyta</taxon>
        <taxon>Magnoliopsida</taxon>
        <taxon>eudicotyledons</taxon>
        <taxon>Gunneridae</taxon>
        <taxon>Pentapetalae</taxon>
        <taxon>rosids</taxon>
        <taxon>fabids</taxon>
        <taxon>Cucurbitales</taxon>
        <taxon>Cucurbitaceae</taxon>
        <taxon>Benincaseae</taxon>
        <taxon>Cucumis</taxon>
    </lineage>
</organism>
<reference evidence="1" key="1">
    <citation type="submission" date="2023-03" db="UniProtKB">
        <authorList>
            <consortium name="EnsemblPlants"/>
        </authorList>
    </citation>
    <scope>IDENTIFICATION</scope>
</reference>
<sequence length="120" mass="13460">MDAARSVVSTNDLILNRSCRDMGVEASYRNEYGFILRRCRRSFGLKKKPRTIKVVLSSPGQLALELSCDTLRSWPTDGQLPTVKLSGVDLVFWNEMRNGVMVSGCGISKFVFEAKFIQGH</sequence>
<protein>
    <submittedName>
        <fullName evidence="1">Uncharacterized protein</fullName>
    </submittedName>
</protein>
<dbReference type="Gramene" id="MELO3C034859.2.1">
    <property type="protein sequence ID" value="MELO3C034859.2.1"/>
    <property type="gene ID" value="MELO3C034859.2"/>
</dbReference>
<evidence type="ECO:0000313" key="1">
    <source>
        <dbReference type="EnsemblPlants" id="MELO3C034859.2.1"/>
    </source>
</evidence>